<proteinExistence type="predicted"/>
<dbReference type="RefSeq" id="WP_091272059.1">
    <property type="nucleotide sequence ID" value="NZ_FNDK01000005.1"/>
</dbReference>
<name>A0A1G8BZ81_9BACI</name>
<sequence length="65" mass="7519">MQSSTGLGIHEKAELHEMLMFKTNCLNKARMMQNQVQDTELQQLLTQDIQSSTEDIAQLEQLLQR</sequence>
<keyword evidence="1" id="KW-0946">Virion</keyword>
<organism evidence="1 2">
    <name type="scientific">Alteribacillus persepolensis</name>
    <dbReference type="NCBI Taxonomy" id="568899"/>
    <lineage>
        <taxon>Bacteria</taxon>
        <taxon>Bacillati</taxon>
        <taxon>Bacillota</taxon>
        <taxon>Bacilli</taxon>
        <taxon>Bacillales</taxon>
        <taxon>Bacillaceae</taxon>
        <taxon>Alteribacillus</taxon>
    </lineage>
</organism>
<dbReference type="InterPro" id="IPR012347">
    <property type="entry name" value="Ferritin-like"/>
</dbReference>
<dbReference type="STRING" id="568899.SAMN05192534_1057"/>
<evidence type="ECO:0000313" key="1">
    <source>
        <dbReference type="EMBL" id="SDH38438.1"/>
    </source>
</evidence>
<keyword evidence="2" id="KW-1185">Reference proteome</keyword>
<dbReference type="Proteomes" id="UP000199163">
    <property type="component" value="Unassembled WGS sequence"/>
</dbReference>
<gene>
    <name evidence="1" type="ORF">SAMN05192534_1057</name>
</gene>
<reference evidence="1 2" key="1">
    <citation type="submission" date="2016-10" db="EMBL/GenBank/DDBJ databases">
        <authorList>
            <person name="de Groot N.N."/>
        </authorList>
    </citation>
    <scope>NUCLEOTIDE SEQUENCE [LARGE SCALE GENOMIC DNA]</scope>
    <source>
        <strain evidence="1 2">DSM 21632</strain>
    </source>
</reference>
<dbReference type="Gene3D" id="1.20.1260.10">
    <property type="match status" value="1"/>
</dbReference>
<dbReference type="OrthoDB" id="2356617at2"/>
<evidence type="ECO:0000313" key="2">
    <source>
        <dbReference type="Proteomes" id="UP000199163"/>
    </source>
</evidence>
<keyword evidence="1" id="KW-0167">Capsid protein</keyword>
<accession>A0A1G8BZ81</accession>
<dbReference type="EMBL" id="FNDK01000005">
    <property type="protein sequence ID" value="SDH38438.1"/>
    <property type="molecule type" value="Genomic_DNA"/>
</dbReference>
<protein>
    <submittedName>
        <fullName evidence="1">Similar to spore coat protein</fullName>
    </submittedName>
</protein>
<dbReference type="AlphaFoldDB" id="A0A1G8BZ81"/>